<protein>
    <recommendedName>
        <fullName evidence="3">DNA polymerase kappa</fullName>
        <ecNumber evidence="2">2.7.7.7</ecNumber>
    </recommendedName>
</protein>
<evidence type="ECO:0000256" key="5">
    <source>
        <dbReference type="ARBA" id="ARBA00022695"/>
    </source>
</evidence>
<dbReference type="PANTHER" id="PTHR11076:SF33">
    <property type="entry name" value="DNA POLYMERASE KAPPA"/>
    <property type="match status" value="1"/>
</dbReference>
<dbReference type="FunFam" id="1.10.150.810:FF:000003">
    <property type="entry name" value="DNA polymerase kappa subunit"/>
    <property type="match status" value="1"/>
</dbReference>
<evidence type="ECO:0000256" key="2">
    <source>
        <dbReference type="ARBA" id="ARBA00012417"/>
    </source>
</evidence>
<dbReference type="InterPro" id="IPR043502">
    <property type="entry name" value="DNA/RNA_pol_sf"/>
</dbReference>
<dbReference type="OrthoDB" id="1747274at2759"/>
<dbReference type="GO" id="GO:0070987">
    <property type="term" value="P:error-free translesion synthesis"/>
    <property type="evidence" value="ECO:0007669"/>
    <property type="project" value="UniProtKB-ARBA"/>
</dbReference>
<dbReference type="NCBIfam" id="NF002677">
    <property type="entry name" value="PRK02406.1"/>
    <property type="match status" value="1"/>
</dbReference>
<dbReference type="InterPro" id="IPR017961">
    <property type="entry name" value="DNA_pol_Y-fam_little_finger"/>
</dbReference>
<dbReference type="Pfam" id="PF11798">
    <property type="entry name" value="IMS_HHH"/>
    <property type="match status" value="1"/>
</dbReference>
<dbReference type="Gene3D" id="3.40.1170.60">
    <property type="match status" value="1"/>
</dbReference>
<dbReference type="GO" id="GO:0005634">
    <property type="term" value="C:nucleus"/>
    <property type="evidence" value="ECO:0007669"/>
    <property type="project" value="TreeGrafter"/>
</dbReference>
<dbReference type="FunFam" id="3.40.1170.60:FF:000012">
    <property type="entry name" value="Putative DNA-directed polymerase kappa"/>
    <property type="match status" value="1"/>
</dbReference>
<evidence type="ECO:0000256" key="3">
    <source>
        <dbReference type="ARBA" id="ARBA00016178"/>
    </source>
</evidence>
<keyword evidence="16" id="KW-1185">Reference proteome</keyword>
<feature type="domain" description="UmuC" evidence="14">
    <location>
        <begin position="106"/>
        <end position="285"/>
    </location>
</feature>
<dbReference type="SUPFAM" id="SSF56672">
    <property type="entry name" value="DNA/RNA polymerases"/>
    <property type="match status" value="1"/>
</dbReference>
<dbReference type="GO" id="GO:0003887">
    <property type="term" value="F:DNA-directed DNA polymerase activity"/>
    <property type="evidence" value="ECO:0007669"/>
    <property type="project" value="UniProtKB-KW"/>
</dbReference>
<keyword evidence="4" id="KW-0808">Transferase</keyword>
<dbReference type="HAMAP" id="MF_01113">
    <property type="entry name" value="DNApol_IV"/>
    <property type="match status" value="1"/>
</dbReference>
<dbReference type="GO" id="GO:0006260">
    <property type="term" value="P:DNA replication"/>
    <property type="evidence" value="ECO:0007669"/>
    <property type="project" value="UniProtKB-KW"/>
</dbReference>
<keyword evidence="5" id="KW-0548">Nucleotidyltransferase</keyword>
<dbReference type="InterPro" id="IPR036775">
    <property type="entry name" value="DNA_pol_Y-fam_lit_finger_sf"/>
</dbReference>
<evidence type="ECO:0000259" key="14">
    <source>
        <dbReference type="PROSITE" id="PS50173"/>
    </source>
</evidence>
<evidence type="ECO:0000256" key="13">
    <source>
        <dbReference type="SAM" id="MobiDB-lite"/>
    </source>
</evidence>
<keyword evidence="10" id="KW-0239">DNA-directed DNA polymerase</keyword>
<accession>A0A9P7KFN3</accession>
<dbReference type="AlphaFoldDB" id="A0A9P7KFN3"/>
<reference evidence="15" key="2">
    <citation type="submission" date="2021-10" db="EMBL/GenBank/DDBJ databases">
        <title>Phylogenomics reveals ancestral predisposition of the termite-cultivated fungus Termitomyces towards a domesticated lifestyle.</title>
        <authorList>
            <person name="Auxier B."/>
            <person name="Grum-Grzhimaylo A."/>
            <person name="Cardenas M.E."/>
            <person name="Lodge J.D."/>
            <person name="Laessoe T."/>
            <person name="Pedersen O."/>
            <person name="Smith M.E."/>
            <person name="Kuyper T.W."/>
            <person name="Franco-Molano E.A."/>
            <person name="Baroni T.J."/>
            <person name="Aanen D.K."/>
        </authorList>
    </citation>
    <scope>NUCLEOTIDE SEQUENCE</scope>
    <source>
        <strain evidence="15">AP01</strain>
        <tissue evidence="15">Mycelium</tissue>
    </source>
</reference>
<evidence type="ECO:0000313" key="16">
    <source>
        <dbReference type="Proteomes" id="UP000775547"/>
    </source>
</evidence>
<dbReference type="FunFam" id="3.30.70.270:FF:000014">
    <property type="entry name" value="DNA polymerase kappa subunit"/>
    <property type="match status" value="1"/>
</dbReference>
<dbReference type="InterPro" id="IPR001126">
    <property type="entry name" value="UmuC"/>
</dbReference>
<dbReference type="Gene3D" id="3.30.70.270">
    <property type="match status" value="1"/>
</dbReference>
<evidence type="ECO:0000256" key="6">
    <source>
        <dbReference type="ARBA" id="ARBA00022705"/>
    </source>
</evidence>
<evidence type="ECO:0000256" key="12">
    <source>
        <dbReference type="ARBA" id="ARBA00049244"/>
    </source>
</evidence>
<name>A0A9P7KFN3_9AGAR</name>
<dbReference type="Pfam" id="PF11799">
    <property type="entry name" value="IMS_C"/>
    <property type="match status" value="1"/>
</dbReference>
<dbReference type="GO" id="GO:0003684">
    <property type="term" value="F:damaged DNA binding"/>
    <property type="evidence" value="ECO:0007669"/>
    <property type="project" value="InterPro"/>
</dbReference>
<dbReference type="SUPFAM" id="SSF100879">
    <property type="entry name" value="Lesion bypass DNA polymerase (Y-family), little finger domain"/>
    <property type="match status" value="1"/>
</dbReference>
<dbReference type="Gene3D" id="1.10.150.810">
    <property type="match status" value="2"/>
</dbReference>
<dbReference type="EMBL" id="JABCKV010000013">
    <property type="protein sequence ID" value="KAG5647040.1"/>
    <property type="molecule type" value="Genomic_DNA"/>
</dbReference>
<dbReference type="FunFam" id="3.30.1490.100:FF:000004">
    <property type="entry name" value="DNA polymerase IV"/>
    <property type="match status" value="1"/>
</dbReference>
<dbReference type="PANTHER" id="PTHR11076">
    <property type="entry name" value="DNA REPAIR POLYMERASE UMUC / TRANSFERASE FAMILY MEMBER"/>
    <property type="match status" value="1"/>
</dbReference>
<dbReference type="GO" id="GO:0046872">
    <property type="term" value="F:metal ion binding"/>
    <property type="evidence" value="ECO:0007669"/>
    <property type="project" value="UniProtKB-KW"/>
</dbReference>
<keyword evidence="6" id="KW-0235">DNA replication</keyword>
<dbReference type="InterPro" id="IPR024728">
    <property type="entry name" value="PolY_HhH_motif"/>
</dbReference>
<dbReference type="CDD" id="cd03586">
    <property type="entry name" value="PolY_Pol_IV_kappa"/>
    <property type="match status" value="1"/>
</dbReference>
<evidence type="ECO:0000256" key="1">
    <source>
        <dbReference type="ARBA" id="ARBA00010945"/>
    </source>
</evidence>
<evidence type="ECO:0000256" key="9">
    <source>
        <dbReference type="ARBA" id="ARBA00022842"/>
    </source>
</evidence>
<dbReference type="EC" id="2.7.7.7" evidence="2"/>
<proteinExistence type="inferred from homology"/>
<evidence type="ECO:0000256" key="10">
    <source>
        <dbReference type="ARBA" id="ARBA00022932"/>
    </source>
</evidence>
<dbReference type="InterPro" id="IPR050116">
    <property type="entry name" value="DNA_polymerase-Y"/>
</dbReference>
<dbReference type="Pfam" id="PF00817">
    <property type="entry name" value="IMS"/>
    <property type="match status" value="1"/>
</dbReference>
<organism evidence="15 16">
    <name type="scientific">Asterophora parasitica</name>
    <dbReference type="NCBI Taxonomy" id="117018"/>
    <lineage>
        <taxon>Eukaryota</taxon>
        <taxon>Fungi</taxon>
        <taxon>Dikarya</taxon>
        <taxon>Basidiomycota</taxon>
        <taxon>Agaricomycotina</taxon>
        <taxon>Agaricomycetes</taxon>
        <taxon>Agaricomycetidae</taxon>
        <taxon>Agaricales</taxon>
        <taxon>Tricholomatineae</taxon>
        <taxon>Lyophyllaceae</taxon>
        <taxon>Asterophora</taxon>
    </lineage>
</organism>
<dbReference type="InterPro" id="IPR043128">
    <property type="entry name" value="Rev_trsase/Diguanyl_cyclase"/>
</dbReference>
<feature type="compositionally biased region" description="Low complexity" evidence="13">
    <location>
        <begin position="547"/>
        <end position="560"/>
    </location>
</feature>
<dbReference type="Gene3D" id="3.30.1490.100">
    <property type="entry name" value="DNA polymerase, Y-family, little finger domain"/>
    <property type="match status" value="1"/>
</dbReference>
<evidence type="ECO:0000313" key="15">
    <source>
        <dbReference type="EMBL" id="KAG5647040.1"/>
    </source>
</evidence>
<evidence type="ECO:0000256" key="11">
    <source>
        <dbReference type="ARBA" id="ARBA00023204"/>
    </source>
</evidence>
<dbReference type="Gene3D" id="3.30.160.60">
    <property type="entry name" value="Classic Zinc Finger"/>
    <property type="match status" value="1"/>
</dbReference>
<evidence type="ECO:0000256" key="8">
    <source>
        <dbReference type="ARBA" id="ARBA00022763"/>
    </source>
</evidence>
<gene>
    <name evidence="15" type="ORF">DXG03_001410</name>
</gene>
<comment type="catalytic activity">
    <reaction evidence="12">
        <text>DNA(n) + a 2'-deoxyribonucleoside 5'-triphosphate = DNA(n+1) + diphosphate</text>
        <dbReference type="Rhea" id="RHEA:22508"/>
        <dbReference type="Rhea" id="RHEA-COMP:17339"/>
        <dbReference type="Rhea" id="RHEA-COMP:17340"/>
        <dbReference type="ChEBI" id="CHEBI:33019"/>
        <dbReference type="ChEBI" id="CHEBI:61560"/>
        <dbReference type="ChEBI" id="CHEBI:173112"/>
        <dbReference type="EC" id="2.7.7.7"/>
    </reaction>
</comment>
<comment type="caution">
    <text evidence="15">The sequence shown here is derived from an EMBL/GenBank/DDBJ whole genome shotgun (WGS) entry which is preliminary data.</text>
</comment>
<keyword evidence="8" id="KW-0227">DNA damage</keyword>
<dbReference type="PROSITE" id="PS50173">
    <property type="entry name" value="UMUC"/>
    <property type="match status" value="1"/>
</dbReference>
<evidence type="ECO:0000256" key="7">
    <source>
        <dbReference type="ARBA" id="ARBA00022723"/>
    </source>
</evidence>
<dbReference type="InterPro" id="IPR022880">
    <property type="entry name" value="DNApol_IV"/>
</dbReference>
<keyword evidence="9" id="KW-0460">Magnesium</keyword>
<comment type="similarity">
    <text evidence="1">Belongs to the DNA polymerase type-Y family.</text>
</comment>
<feature type="region of interest" description="Disordered" evidence="13">
    <location>
        <begin position="517"/>
        <end position="585"/>
    </location>
</feature>
<evidence type="ECO:0000256" key="4">
    <source>
        <dbReference type="ARBA" id="ARBA00022679"/>
    </source>
</evidence>
<dbReference type="GO" id="GO:0006281">
    <property type="term" value="P:DNA repair"/>
    <property type="evidence" value="ECO:0007669"/>
    <property type="project" value="UniProtKB-KW"/>
</dbReference>
<keyword evidence="7" id="KW-0479">Metal-binding</keyword>
<sequence length="649" mass="72163">MFNHDTAPVASQYSESFLKRLAGPSTGKAGLAKDQTEINRIIAEASKGSKFYDNEKKKDNEVTERIGRILKQRDDALKGVDIKCVEQSADRLIAELEGHRDLSQTIVHVDMDAFYASVKLLDNPDLEGKPFAVGHGVLSTASYEARKYGVRSGMAGFVAKKLCPELILVDHHFSRYTEMSTAVMSVFRRYDPNLLAAGCDEAYLNITAHCESHGLTAAECVQDMRKAVFHETKLTASAGIAPTKMLAKISSDKNKPNGQFELPFNKESIVSFLYNLSIRKIPGIGRVNERLLESVGVKTCGDIFIHRATIYLMDKQFGSQFLFRTYLGITSNVVEPWGRGERKSIGFERTFSSLSDTKKILNKLEEISVELEKEMEETGWAGRTVTLKFKLDTYQVFTRAKSFDRWITKKEDLFATGKELIQSEFPLSIRLIGLRVTKLKDLRSPTEPANGIKRFFEPLQSGRPHKKAKLDHGETDVDTIDHVHDDYEDAMPDFHENDEDERLSDQADFEELIEEQSDTVRTHAVKPRAPVSAPAPFRPSLTNVDALQSSTSLTPGPSGSRAIKPRSFSDATGPLKPKPGRTPNASIETQNCPVCGKALRTDNQGLNSHIDFCLSRGAIREAHGEAGNSVKGTMSGFRPISKGKAKLRK</sequence>
<reference evidence="15" key="1">
    <citation type="submission" date="2020-07" db="EMBL/GenBank/DDBJ databases">
        <authorList>
            <person name="Nieuwenhuis M."/>
            <person name="Van De Peppel L.J.J."/>
        </authorList>
    </citation>
    <scope>NUCLEOTIDE SEQUENCE</scope>
    <source>
        <strain evidence="15">AP01</strain>
        <tissue evidence="15">Mycelium</tissue>
    </source>
</reference>
<dbReference type="Proteomes" id="UP000775547">
    <property type="component" value="Unassembled WGS sequence"/>
</dbReference>
<keyword evidence="11" id="KW-0234">DNA repair</keyword>
<dbReference type="GO" id="GO:0042276">
    <property type="term" value="P:error-prone translesion synthesis"/>
    <property type="evidence" value="ECO:0007669"/>
    <property type="project" value="TreeGrafter"/>
</dbReference>